<name>A0A1I5V156_9RHOB</name>
<dbReference type="Proteomes" id="UP000199356">
    <property type="component" value="Unassembled WGS sequence"/>
</dbReference>
<dbReference type="Pfam" id="PF00665">
    <property type="entry name" value="rve"/>
    <property type="match status" value="1"/>
</dbReference>
<evidence type="ECO:0000313" key="3">
    <source>
        <dbReference type="EMBL" id="SFQ01198.1"/>
    </source>
</evidence>
<dbReference type="PANTHER" id="PTHR46889:SF4">
    <property type="entry name" value="TRANSPOSASE INSO FOR INSERTION SEQUENCE ELEMENT IS911B-RELATED"/>
    <property type="match status" value="1"/>
</dbReference>
<reference evidence="3 4" key="1">
    <citation type="submission" date="2016-10" db="EMBL/GenBank/DDBJ databases">
        <authorList>
            <person name="de Groot N.N."/>
        </authorList>
    </citation>
    <scope>NUCLEOTIDE SEQUENCE [LARGE SCALE GENOMIC DNA]</scope>
    <source>
        <strain evidence="3 4">DSM 19547</strain>
    </source>
</reference>
<keyword evidence="4" id="KW-1185">Reference proteome</keyword>
<dbReference type="PROSITE" id="PS50994">
    <property type="entry name" value="INTEGRASE"/>
    <property type="match status" value="1"/>
</dbReference>
<dbReference type="InterPro" id="IPR025948">
    <property type="entry name" value="HTH-like_dom"/>
</dbReference>
<dbReference type="InterPro" id="IPR036397">
    <property type="entry name" value="RNaseH_sf"/>
</dbReference>
<accession>A0A1I5V156</accession>
<dbReference type="PANTHER" id="PTHR46889">
    <property type="entry name" value="TRANSPOSASE INSF FOR INSERTION SEQUENCE IS3B-RELATED"/>
    <property type="match status" value="1"/>
</dbReference>
<evidence type="ECO:0000313" key="4">
    <source>
        <dbReference type="Proteomes" id="UP000199356"/>
    </source>
</evidence>
<dbReference type="InterPro" id="IPR001584">
    <property type="entry name" value="Integrase_cat-core"/>
</dbReference>
<dbReference type="Pfam" id="PF13276">
    <property type="entry name" value="HTH_21"/>
    <property type="match status" value="1"/>
</dbReference>
<dbReference type="AlphaFoldDB" id="A0A1I5V156"/>
<dbReference type="InterPro" id="IPR050900">
    <property type="entry name" value="Transposase_IS3/IS150/IS904"/>
</dbReference>
<organism evidence="3 4">
    <name type="scientific">Tranquillimonas alkanivorans</name>
    <dbReference type="NCBI Taxonomy" id="441119"/>
    <lineage>
        <taxon>Bacteria</taxon>
        <taxon>Pseudomonadati</taxon>
        <taxon>Pseudomonadota</taxon>
        <taxon>Alphaproteobacteria</taxon>
        <taxon>Rhodobacterales</taxon>
        <taxon>Roseobacteraceae</taxon>
        <taxon>Tranquillimonas</taxon>
    </lineage>
</organism>
<dbReference type="STRING" id="441119.SAMN04488047_12610"/>
<sequence length="308" mass="34466">MSQAHSISTRRRYGVSLVCEVWQLPRATVYRHRTTSSAAANETQPPRRRGPRGAAPDHVLLESIRAVIASSPFTGEGYRKIWARLRIRGIRTAARRVRRIMKENSLLAPQRPVQRDARPHDGTIVTERVDEVWGTDMTQTFTTTQGRAYVFIAVDHCSGEFVGTHASSSASRWEALEPIRQGVTRHFGGVEPGVAAGLKLRHDHGSNYMAEDFQNEIRCFGITSSPAFVRQPEGNGVAERAIRTLKEQLLWVRHFATVEDLRQALAAFAAEYNASWLRERHGHKTPDQIRGEQKALATEAATEARLAA</sequence>
<dbReference type="InterPro" id="IPR012337">
    <property type="entry name" value="RNaseH-like_sf"/>
</dbReference>
<evidence type="ECO:0000256" key="1">
    <source>
        <dbReference type="SAM" id="MobiDB-lite"/>
    </source>
</evidence>
<feature type="region of interest" description="Disordered" evidence="1">
    <location>
        <begin position="33"/>
        <end position="55"/>
    </location>
</feature>
<protein>
    <submittedName>
        <fullName evidence="3">HTH-like domain-containing protein</fullName>
    </submittedName>
</protein>
<feature type="compositionally biased region" description="Polar residues" evidence="1">
    <location>
        <begin position="35"/>
        <end position="44"/>
    </location>
</feature>
<gene>
    <name evidence="3" type="ORF">SAMN04488047_12610</name>
</gene>
<dbReference type="Gene3D" id="3.30.420.10">
    <property type="entry name" value="Ribonuclease H-like superfamily/Ribonuclease H"/>
    <property type="match status" value="1"/>
</dbReference>
<dbReference type="GO" id="GO:0003676">
    <property type="term" value="F:nucleic acid binding"/>
    <property type="evidence" value="ECO:0007669"/>
    <property type="project" value="InterPro"/>
</dbReference>
<feature type="domain" description="Integrase catalytic" evidence="2">
    <location>
        <begin position="115"/>
        <end position="294"/>
    </location>
</feature>
<dbReference type="SUPFAM" id="SSF53098">
    <property type="entry name" value="Ribonuclease H-like"/>
    <property type="match status" value="1"/>
</dbReference>
<proteinExistence type="predicted"/>
<dbReference type="GO" id="GO:0015074">
    <property type="term" value="P:DNA integration"/>
    <property type="evidence" value="ECO:0007669"/>
    <property type="project" value="InterPro"/>
</dbReference>
<dbReference type="EMBL" id="FOXA01000026">
    <property type="protein sequence ID" value="SFQ01198.1"/>
    <property type="molecule type" value="Genomic_DNA"/>
</dbReference>
<evidence type="ECO:0000259" key="2">
    <source>
        <dbReference type="PROSITE" id="PS50994"/>
    </source>
</evidence>